<dbReference type="Proteomes" id="UP001139648">
    <property type="component" value="Unassembled WGS sequence"/>
</dbReference>
<feature type="domain" description="Histidine kinase/HSP90-like ATPase" evidence="2">
    <location>
        <begin position="14"/>
        <end position="83"/>
    </location>
</feature>
<evidence type="ECO:0000259" key="2">
    <source>
        <dbReference type="Pfam" id="PF13581"/>
    </source>
</evidence>
<dbReference type="RefSeq" id="WP_253739906.1">
    <property type="nucleotide sequence ID" value="NZ_BAABKA010000075.1"/>
</dbReference>
<protein>
    <submittedName>
        <fullName evidence="3">Anti-sigma regulatory factor (Ser/Thr protein kinase)</fullName>
    </submittedName>
</protein>
<comment type="caution">
    <text evidence="3">The sequence shown here is derived from an EMBL/GenBank/DDBJ whole genome shotgun (WGS) entry which is preliminary data.</text>
</comment>
<name>A0A9X2G973_9ACTN</name>
<sequence>MDEHAVLHCLITDDLGRVRDQVRAFASAAGFGGTRLDDVVLVVGEATANVLEHGSGSGSLLARIDPDGGLHIEVLDPAGTLTVERLRHHLTTRPRSPGRADSGSG</sequence>
<dbReference type="InterPro" id="IPR036890">
    <property type="entry name" value="HATPase_C_sf"/>
</dbReference>
<keyword evidence="4" id="KW-1185">Reference proteome</keyword>
<dbReference type="Pfam" id="PF13581">
    <property type="entry name" value="HATPase_c_2"/>
    <property type="match status" value="1"/>
</dbReference>
<accession>A0A9X2G973</accession>
<feature type="region of interest" description="Disordered" evidence="1">
    <location>
        <begin position="85"/>
        <end position="105"/>
    </location>
</feature>
<dbReference type="EMBL" id="JAMZEB010000001">
    <property type="protein sequence ID" value="MCP2353390.1"/>
    <property type="molecule type" value="Genomic_DNA"/>
</dbReference>
<evidence type="ECO:0000256" key="1">
    <source>
        <dbReference type="SAM" id="MobiDB-lite"/>
    </source>
</evidence>
<proteinExistence type="predicted"/>
<evidence type="ECO:0000313" key="3">
    <source>
        <dbReference type="EMBL" id="MCP2353390.1"/>
    </source>
</evidence>
<dbReference type="AlphaFoldDB" id="A0A9X2G973"/>
<dbReference type="Gene3D" id="3.30.565.10">
    <property type="entry name" value="Histidine kinase-like ATPase, C-terminal domain"/>
    <property type="match status" value="1"/>
</dbReference>
<evidence type="ECO:0000313" key="4">
    <source>
        <dbReference type="Proteomes" id="UP001139648"/>
    </source>
</evidence>
<gene>
    <name evidence="3" type="ORF">HD597_000410</name>
</gene>
<reference evidence="3" key="1">
    <citation type="submission" date="2022-06" db="EMBL/GenBank/DDBJ databases">
        <title>Sequencing the genomes of 1000 actinobacteria strains.</title>
        <authorList>
            <person name="Klenk H.-P."/>
        </authorList>
    </citation>
    <scope>NUCLEOTIDE SEQUENCE</scope>
    <source>
        <strain evidence="3">DSM 46694</strain>
    </source>
</reference>
<dbReference type="InterPro" id="IPR003594">
    <property type="entry name" value="HATPase_dom"/>
</dbReference>
<organism evidence="3 4">
    <name type="scientific">Nonomuraea thailandensis</name>
    <dbReference type="NCBI Taxonomy" id="1188745"/>
    <lineage>
        <taxon>Bacteria</taxon>
        <taxon>Bacillati</taxon>
        <taxon>Actinomycetota</taxon>
        <taxon>Actinomycetes</taxon>
        <taxon>Streptosporangiales</taxon>
        <taxon>Streptosporangiaceae</taxon>
        <taxon>Nonomuraea</taxon>
    </lineage>
</organism>